<sequence>MFRSIWNSKSGMEAQMNKLDAISNNLANVGTKGYKKVDVGFEDLMQETLKRDGYPVSNSKDGEKKVFTGSGVKATGIYHNDSQGDLVQTNKKMDLAIDGKGYFKVNLSNGEEAYTRCGSFKIDAEGRVVDNSGKRLVIIDQNGQNINSQGSTRKFDEKYFNVDSKGYVSGVIDDSGNVIKNKIFKINIYNTIGQNSMKSIGQNLYVPETIKDEYGNNIKADVIGVKNSNIVQGFLENSNVDLGKEMSDMIITQRAFQLNSKALTTADEMWGMVNNLKGR</sequence>
<dbReference type="InterPro" id="IPR053967">
    <property type="entry name" value="LlgE_F_G-like_D1"/>
</dbReference>
<dbReference type="Pfam" id="PF00460">
    <property type="entry name" value="Flg_bb_rod"/>
    <property type="match status" value="1"/>
</dbReference>
<evidence type="ECO:0000256" key="2">
    <source>
        <dbReference type="RuleBase" id="RU362116"/>
    </source>
</evidence>
<comment type="caution">
    <text evidence="6">The sequence shown here is derived from an EMBL/GenBank/DDBJ whole genome shotgun (WGS) entry which is preliminary data.</text>
</comment>
<dbReference type="Pfam" id="PF22692">
    <property type="entry name" value="LlgE_F_G_D1"/>
    <property type="match status" value="1"/>
</dbReference>
<reference evidence="6" key="1">
    <citation type="submission" date="2022-12" db="EMBL/GenBank/DDBJ databases">
        <authorList>
            <person name="Wang J."/>
        </authorList>
    </citation>
    <scope>NUCLEOTIDE SEQUENCE</scope>
    <source>
        <strain evidence="6">HY-45-18</strain>
    </source>
</reference>
<evidence type="ECO:0000259" key="5">
    <source>
        <dbReference type="Pfam" id="PF22692"/>
    </source>
</evidence>
<organism evidence="6 7">
    <name type="scientific">Clostridium aestuarii</name>
    <dbReference type="NCBI Taxonomy" id="338193"/>
    <lineage>
        <taxon>Bacteria</taxon>
        <taxon>Bacillati</taxon>
        <taxon>Bacillota</taxon>
        <taxon>Clostridia</taxon>
        <taxon>Eubacteriales</taxon>
        <taxon>Clostridiaceae</taxon>
        <taxon>Clostridium</taxon>
    </lineage>
</organism>
<evidence type="ECO:0000259" key="3">
    <source>
        <dbReference type="Pfam" id="PF00460"/>
    </source>
</evidence>
<evidence type="ECO:0000313" key="6">
    <source>
        <dbReference type="EMBL" id="MCY6483704.1"/>
    </source>
</evidence>
<dbReference type="PANTHER" id="PTHR30435">
    <property type="entry name" value="FLAGELLAR PROTEIN"/>
    <property type="match status" value="1"/>
</dbReference>
<dbReference type="SUPFAM" id="SSF117143">
    <property type="entry name" value="Flagellar hook protein flgE"/>
    <property type="match status" value="1"/>
</dbReference>
<comment type="similarity">
    <text evidence="1 2">Belongs to the flagella basal body rod proteins family.</text>
</comment>
<gene>
    <name evidence="6" type="ORF">OW763_04995</name>
</gene>
<keyword evidence="7" id="KW-1185">Reference proteome</keyword>
<keyword evidence="2" id="KW-0975">Bacterial flagellum</keyword>
<comment type="subcellular location">
    <subcellularLocation>
        <location evidence="2">Bacterial flagellum basal body</location>
    </subcellularLocation>
</comment>
<name>A0ABT4CXI9_9CLOT</name>
<dbReference type="RefSeq" id="WP_268039980.1">
    <property type="nucleotide sequence ID" value="NZ_JAPQER010000002.1"/>
</dbReference>
<accession>A0ABT4CXI9</accession>
<dbReference type="InterPro" id="IPR037925">
    <property type="entry name" value="FlgE/F/G-like"/>
</dbReference>
<evidence type="ECO:0000259" key="4">
    <source>
        <dbReference type="Pfam" id="PF06429"/>
    </source>
</evidence>
<evidence type="ECO:0000313" key="7">
    <source>
        <dbReference type="Proteomes" id="UP001078443"/>
    </source>
</evidence>
<keyword evidence="6" id="KW-0966">Cell projection</keyword>
<dbReference type="Pfam" id="PF06429">
    <property type="entry name" value="Flg_bbr_C"/>
    <property type="match status" value="1"/>
</dbReference>
<feature type="domain" description="Flagellar hook protein FlgE/F/G-like D1" evidence="5">
    <location>
        <begin position="96"/>
        <end position="169"/>
    </location>
</feature>
<keyword evidence="6" id="KW-0282">Flagellum</keyword>
<feature type="domain" description="Flagellar basal body rod protein N-terminal" evidence="3">
    <location>
        <begin position="9"/>
        <end position="35"/>
    </location>
</feature>
<dbReference type="Proteomes" id="UP001078443">
    <property type="component" value="Unassembled WGS sequence"/>
</dbReference>
<dbReference type="InterPro" id="IPR001444">
    <property type="entry name" value="Flag_bb_rod_N"/>
</dbReference>
<dbReference type="PANTHER" id="PTHR30435:SF19">
    <property type="entry name" value="FLAGELLAR BASAL-BODY ROD PROTEIN FLGG"/>
    <property type="match status" value="1"/>
</dbReference>
<feature type="domain" description="Flagellar basal-body/hook protein C-terminal" evidence="4">
    <location>
        <begin position="231"/>
        <end position="276"/>
    </location>
</feature>
<protein>
    <submittedName>
        <fullName evidence="6">Flagellar hook-basal body complex protein</fullName>
    </submittedName>
</protein>
<keyword evidence="6" id="KW-0969">Cilium</keyword>
<dbReference type="NCBIfam" id="TIGR03506">
    <property type="entry name" value="FlgEFG_subfam"/>
    <property type="match status" value="1"/>
</dbReference>
<proteinExistence type="inferred from homology"/>
<evidence type="ECO:0000256" key="1">
    <source>
        <dbReference type="ARBA" id="ARBA00009677"/>
    </source>
</evidence>
<dbReference type="InterPro" id="IPR020013">
    <property type="entry name" value="Flagellar_FlgE/F/G"/>
</dbReference>
<dbReference type="InterPro" id="IPR010930">
    <property type="entry name" value="Flg_bb/hook_C_dom"/>
</dbReference>
<dbReference type="EMBL" id="JAPQER010000002">
    <property type="protein sequence ID" value="MCY6483704.1"/>
    <property type="molecule type" value="Genomic_DNA"/>
</dbReference>